<dbReference type="EMBL" id="JAFFZE010000019">
    <property type="protein sequence ID" value="MCT2586469.1"/>
    <property type="molecule type" value="Genomic_DNA"/>
</dbReference>
<dbReference type="PANTHER" id="PTHR34473:SF3">
    <property type="entry name" value="TRANSMEMBRANE PROTEIN-RELATED"/>
    <property type="match status" value="1"/>
</dbReference>
<proteinExistence type="predicted"/>
<accession>A0ABT2JF15</accession>
<reference evidence="3 4" key="1">
    <citation type="submission" date="2021-02" db="EMBL/GenBank/DDBJ databases">
        <title>Actinophytocola xerophila sp. nov., isolated from soil of cotton cropping field.</title>
        <authorList>
            <person name="Huang R."/>
            <person name="Chen X."/>
            <person name="Ge X."/>
            <person name="Liu W."/>
        </authorList>
    </citation>
    <scope>NUCLEOTIDE SEQUENCE [LARGE SCALE GENOMIC DNA]</scope>
    <source>
        <strain evidence="3 4">S1-96</strain>
    </source>
</reference>
<evidence type="ECO:0000259" key="2">
    <source>
        <dbReference type="Pfam" id="PF03703"/>
    </source>
</evidence>
<keyword evidence="1" id="KW-0472">Membrane</keyword>
<gene>
    <name evidence="3" type="ORF">JT362_25425</name>
</gene>
<sequence length="162" mass="17382">MAEVLVAPRHRVERRAMGWWALRAAAVTVVVGGVLGVGYLLITPWRGVLGPVLLVALGVGLVHLVLAPPWRYAVHRWEVTGEAVYVRSGWFVREWRIAPISRVQTVDTVRGPVQQALGLATVTVTTASAAGPITLVGLDHRTADTVARELAEITQATPGDAT</sequence>
<protein>
    <submittedName>
        <fullName evidence="3">PH domain-containing protein</fullName>
    </submittedName>
</protein>
<keyword evidence="4" id="KW-1185">Reference proteome</keyword>
<dbReference type="InterPro" id="IPR005182">
    <property type="entry name" value="YdbS-like_PH"/>
</dbReference>
<feature type="domain" description="YdbS-like PH" evidence="2">
    <location>
        <begin position="73"/>
        <end position="149"/>
    </location>
</feature>
<feature type="transmembrane region" description="Helical" evidence="1">
    <location>
        <begin position="48"/>
        <end position="67"/>
    </location>
</feature>
<evidence type="ECO:0000313" key="3">
    <source>
        <dbReference type="EMBL" id="MCT2586469.1"/>
    </source>
</evidence>
<keyword evidence="1" id="KW-1133">Transmembrane helix</keyword>
<feature type="transmembrane region" description="Helical" evidence="1">
    <location>
        <begin position="20"/>
        <end position="42"/>
    </location>
</feature>
<dbReference type="RefSeq" id="WP_260194299.1">
    <property type="nucleotide sequence ID" value="NZ_JAFFZE010000019.1"/>
</dbReference>
<evidence type="ECO:0000313" key="4">
    <source>
        <dbReference type="Proteomes" id="UP001156441"/>
    </source>
</evidence>
<evidence type="ECO:0000256" key="1">
    <source>
        <dbReference type="SAM" id="Phobius"/>
    </source>
</evidence>
<organism evidence="3 4">
    <name type="scientific">Actinophytocola gossypii</name>
    <dbReference type="NCBI Taxonomy" id="2812003"/>
    <lineage>
        <taxon>Bacteria</taxon>
        <taxon>Bacillati</taxon>
        <taxon>Actinomycetota</taxon>
        <taxon>Actinomycetes</taxon>
        <taxon>Pseudonocardiales</taxon>
        <taxon>Pseudonocardiaceae</taxon>
    </lineage>
</organism>
<name>A0ABT2JF15_9PSEU</name>
<dbReference type="PANTHER" id="PTHR34473">
    <property type="entry name" value="UPF0699 TRANSMEMBRANE PROTEIN YDBS"/>
    <property type="match status" value="1"/>
</dbReference>
<keyword evidence="1" id="KW-0812">Transmembrane</keyword>
<comment type="caution">
    <text evidence="3">The sequence shown here is derived from an EMBL/GenBank/DDBJ whole genome shotgun (WGS) entry which is preliminary data.</text>
</comment>
<dbReference type="Proteomes" id="UP001156441">
    <property type="component" value="Unassembled WGS sequence"/>
</dbReference>
<dbReference type="Pfam" id="PF03703">
    <property type="entry name" value="bPH_2"/>
    <property type="match status" value="1"/>
</dbReference>